<organism evidence="2 3">
    <name type="scientific">Plastorhodobacter daqingensis</name>
    <dbReference type="NCBI Taxonomy" id="1387281"/>
    <lineage>
        <taxon>Bacteria</taxon>
        <taxon>Pseudomonadati</taxon>
        <taxon>Pseudomonadota</taxon>
        <taxon>Alphaproteobacteria</taxon>
        <taxon>Rhodobacterales</taxon>
        <taxon>Paracoccaceae</taxon>
        <taxon>Plastorhodobacter</taxon>
    </lineage>
</organism>
<evidence type="ECO:0000313" key="3">
    <source>
        <dbReference type="Proteomes" id="UP001596516"/>
    </source>
</evidence>
<evidence type="ECO:0000256" key="1">
    <source>
        <dbReference type="SAM" id="SignalP"/>
    </source>
</evidence>
<comment type="caution">
    <text evidence="2">The sequence shown here is derived from an EMBL/GenBank/DDBJ whole genome shotgun (WGS) entry which is preliminary data.</text>
</comment>
<reference evidence="3" key="1">
    <citation type="journal article" date="2019" name="Int. J. Syst. Evol. Microbiol.">
        <title>The Global Catalogue of Microorganisms (GCM) 10K type strain sequencing project: providing services to taxonomists for standard genome sequencing and annotation.</title>
        <authorList>
            <consortium name="The Broad Institute Genomics Platform"/>
            <consortium name="The Broad Institute Genome Sequencing Center for Infectious Disease"/>
            <person name="Wu L."/>
            <person name="Ma J."/>
        </authorList>
    </citation>
    <scope>NUCLEOTIDE SEQUENCE [LARGE SCALE GENOMIC DNA]</scope>
    <source>
        <strain evidence="3">CGMCC 1.12750</strain>
    </source>
</reference>
<proteinExistence type="predicted"/>
<dbReference type="RefSeq" id="WP_377406376.1">
    <property type="nucleotide sequence ID" value="NZ_JBHTFQ010000011.1"/>
</dbReference>
<gene>
    <name evidence="2" type="ORF">ACFQXB_17290</name>
</gene>
<name>A0ABW2UQY7_9RHOB</name>
<dbReference type="Proteomes" id="UP001596516">
    <property type="component" value="Unassembled WGS sequence"/>
</dbReference>
<feature type="chain" id="PRO_5047069008" description="DUF2388 domain-containing protein" evidence="1">
    <location>
        <begin position="22"/>
        <end position="111"/>
    </location>
</feature>
<accession>A0ABW2UQY7</accession>
<dbReference type="EMBL" id="JBHTFQ010000011">
    <property type="protein sequence ID" value="MFC7705940.1"/>
    <property type="molecule type" value="Genomic_DNA"/>
</dbReference>
<keyword evidence="3" id="KW-1185">Reference proteome</keyword>
<protein>
    <recommendedName>
        <fullName evidence="4">DUF2388 domain-containing protein</fullName>
    </recommendedName>
</protein>
<feature type="signal peptide" evidence="1">
    <location>
        <begin position="1"/>
        <end position="21"/>
    </location>
</feature>
<sequence>MQKKLVLAALAACVSAGAASAGPIGAGKAQLAAQLGVDAAAYSVADLIALDVARRDNDQLAERFILNGTGKAAAKRSAATVGRNQLAASLGVSAADYTLPELVSMLPAGDD</sequence>
<evidence type="ECO:0000313" key="2">
    <source>
        <dbReference type="EMBL" id="MFC7705940.1"/>
    </source>
</evidence>
<evidence type="ECO:0008006" key="4">
    <source>
        <dbReference type="Google" id="ProtNLM"/>
    </source>
</evidence>
<keyword evidence="1" id="KW-0732">Signal</keyword>